<dbReference type="Pfam" id="PF00564">
    <property type="entry name" value="PB1"/>
    <property type="match status" value="1"/>
</dbReference>
<feature type="region of interest" description="Disordered" evidence="1">
    <location>
        <begin position="110"/>
        <end position="191"/>
    </location>
</feature>
<dbReference type="SUPFAM" id="SSF54277">
    <property type="entry name" value="CAD &amp; PB1 domains"/>
    <property type="match status" value="1"/>
</dbReference>
<proteinExistence type="predicted"/>
<comment type="caution">
    <text evidence="3">The sequence shown here is derived from an EMBL/GenBank/DDBJ whole genome shotgun (WGS) entry which is preliminary data.</text>
</comment>
<dbReference type="EMBL" id="CACVBM020000688">
    <property type="protein sequence ID" value="CAA7022401.1"/>
    <property type="molecule type" value="Genomic_DNA"/>
</dbReference>
<dbReference type="AlphaFoldDB" id="A0A6D2I1R1"/>
<name>A0A6D2I1R1_9BRAS</name>
<dbReference type="InterPro" id="IPR000270">
    <property type="entry name" value="PB1_dom"/>
</dbReference>
<dbReference type="PANTHER" id="PTHR31066:SF102">
    <property type="entry name" value="PB1 DOMAIN-CONTAINING PROTEIN"/>
    <property type="match status" value="1"/>
</dbReference>
<dbReference type="PANTHER" id="PTHR31066">
    <property type="entry name" value="OS05G0427100 PROTEIN-RELATED"/>
    <property type="match status" value="1"/>
</dbReference>
<accession>A0A6D2I1R1</accession>
<evidence type="ECO:0000313" key="3">
    <source>
        <dbReference type="EMBL" id="CAA7022401.1"/>
    </source>
</evidence>
<organism evidence="3 4">
    <name type="scientific">Microthlaspi erraticum</name>
    <dbReference type="NCBI Taxonomy" id="1685480"/>
    <lineage>
        <taxon>Eukaryota</taxon>
        <taxon>Viridiplantae</taxon>
        <taxon>Streptophyta</taxon>
        <taxon>Embryophyta</taxon>
        <taxon>Tracheophyta</taxon>
        <taxon>Spermatophyta</taxon>
        <taxon>Magnoliopsida</taxon>
        <taxon>eudicotyledons</taxon>
        <taxon>Gunneridae</taxon>
        <taxon>Pentapetalae</taxon>
        <taxon>rosids</taxon>
        <taxon>malvids</taxon>
        <taxon>Brassicales</taxon>
        <taxon>Brassicaceae</taxon>
        <taxon>Coluteocarpeae</taxon>
        <taxon>Microthlaspi</taxon>
    </lineage>
</organism>
<dbReference type="OrthoDB" id="1914296at2759"/>
<sequence length="191" mass="20814">MASPNPTTVKFLCSYGGRITPRYPDGKLRYQGGHTRVLSVSRSISFSELERKIGEICGMKVNIRCQLPTDDLDALVTVSSDEDLTNLMEEYDMVTTAPLLKIHAFLTPPKSTTAKTSSPPLSTASSSTSSSSSSKSSSRSRSPSSPSSKPENCSVCVERSIRNNGGGYVHRSPSQNQFYQKSSSLWQNSNY</sequence>
<evidence type="ECO:0000256" key="1">
    <source>
        <dbReference type="SAM" id="MobiDB-lite"/>
    </source>
</evidence>
<evidence type="ECO:0000313" key="4">
    <source>
        <dbReference type="Proteomes" id="UP000467841"/>
    </source>
</evidence>
<protein>
    <recommendedName>
        <fullName evidence="2">PB1 domain-containing protein</fullName>
    </recommendedName>
</protein>
<keyword evidence="4" id="KW-1185">Reference proteome</keyword>
<dbReference type="SMART" id="SM00666">
    <property type="entry name" value="PB1"/>
    <property type="match status" value="1"/>
</dbReference>
<feature type="domain" description="PB1" evidence="2">
    <location>
        <begin position="23"/>
        <end position="107"/>
    </location>
</feature>
<dbReference type="CDD" id="cd06410">
    <property type="entry name" value="PB1_UP2"/>
    <property type="match status" value="1"/>
</dbReference>
<dbReference type="InterPro" id="IPR053198">
    <property type="entry name" value="Gynoecium_Dev_Regulator"/>
</dbReference>
<feature type="compositionally biased region" description="Low complexity" evidence="1">
    <location>
        <begin position="110"/>
        <end position="150"/>
    </location>
</feature>
<dbReference type="Gene3D" id="3.10.20.90">
    <property type="entry name" value="Phosphatidylinositol 3-kinase Catalytic Subunit, Chain A, domain 1"/>
    <property type="match status" value="1"/>
</dbReference>
<feature type="compositionally biased region" description="Polar residues" evidence="1">
    <location>
        <begin position="172"/>
        <end position="191"/>
    </location>
</feature>
<dbReference type="Proteomes" id="UP000467841">
    <property type="component" value="Unassembled WGS sequence"/>
</dbReference>
<reference evidence="3" key="1">
    <citation type="submission" date="2020-01" db="EMBL/GenBank/DDBJ databases">
        <authorList>
            <person name="Mishra B."/>
        </authorList>
    </citation>
    <scope>NUCLEOTIDE SEQUENCE [LARGE SCALE GENOMIC DNA]</scope>
</reference>
<gene>
    <name evidence="3" type="ORF">MERR_LOCUS9636</name>
</gene>
<evidence type="ECO:0000259" key="2">
    <source>
        <dbReference type="SMART" id="SM00666"/>
    </source>
</evidence>